<proteinExistence type="predicted"/>
<organism evidence="2 3">
    <name type="scientific">Funneliformis caledonium</name>
    <dbReference type="NCBI Taxonomy" id="1117310"/>
    <lineage>
        <taxon>Eukaryota</taxon>
        <taxon>Fungi</taxon>
        <taxon>Fungi incertae sedis</taxon>
        <taxon>Mucoromycota</taxon>
        <taxon>Glomeromycotina</taxon>
        <taxon>Glomeromycetes</taxon>
        <taxon>Glomerales</taxon>
        <taxon>Glomeraceae</taxon>
        <taxon>Funneliformis</taxon>
    </lineage>
</organism>
<dbReference type="Proteomes" id="UP000789570">
    <property type="component" value="Unassembled WGS sequence"/>
</dbReference>
<sequence length="180" mass="19280">MASHNYEYTAQISPTTMTQNTNTPSDTSNGLNLTNTSQQQITNSELDTLHSPTTQLILIPHQQSSVVTIDSSIPPNTTTTAVTLNDVTCSSQELTATMLVNQEQLPVLVINPGTVATSNTLDTNSNQMSITDVSPSVSLPPPPPLVHNTANLLDHQSLSQQDSRPQLTIDTSTNVSTQDL</sequence>
<dbReference type="OrthoDB" id="10653876at2759"/>
<gene>
    <name evidence="2" type="ORF">FCALED_LOCUS12059</name>
</gene>
<feature type="non-terminal residue" evidence="2">
    <location>
        <position position="180"/>
    </location>
</feature>
<dbReference type="EMBL" id="CAJVPQ010005543">
    <property type="protein sequence ID" value="CAG8671808.1"/>
    <property type="molecule type" value="Genomic_DNA"/>
</dbReference>
<feature type="region of interest" description="Disordered" evidence="1">
    <location>
        <begin position="158"/>
        <end position="180"/>
    </location>
</feature>
<protein>
    <submittedName>
        <fullName evidence="2">4999_t:CDS:1</fullName>
    </submittedName>
</protein>
<evidence type="ECO:0000313" key="3">
    <source>
        <dbReference type="Proteomes" id="UP000789570"/>
    </source>
</evidence>
<accession>A0A9N9HFN3</accession>
<comment type="caution">
    <text evidence="2">The sequence shown here is derived from an EMBL/GenBank/DDBJ whole genome shotgun (WGS) entry which is preliminary data.</text>
</comment>
<evidence type="ECO:0000313" key="2">
    <source>
        <dbReference type="EMBL" id="CAG8671808.1"/>
    </source>
</evidence>
<name>A0A9N9HFN3_9GLOM</name>
<keyword evidence="3" id="KW-1185">Reference proteome</keyword>
<evidence type="ECO:0000256" key="1">
    <source>
        <dbReference type="SAM" id="MobiDB-lite"/>
    </source>
</evidence>
<dbReference type="AlphaFoldDB" id="A0A9N9HFN3"/>
<feature type="region of interest" description="Disordered" evidence="1">
    <location>
        <begin position="1"/>
        <end position="29"/>
    </location>
</feature>
<reference evidence="2" key="1">
    <citation type="submission" date="2021-06" db="EMBL/GenBank/DDBJ databases">
        <authorList>
            <person name="Kallberg Y."/>
            <person name="Tangrot J."/>
            <person name="Rosling A."/>
        </authorList>
    </citation>
    <scope>NUCLEOTIDE SEQUENCE</scope>
    <source>
        <strain evidence="2">UK204</strain>
    </source>
</reference>